<dbReference type="Gene3D" id="1.10.10.10">
    <property type="entry name" value="Winged helix-like DNA-binding domain superfamily/Winged helix DNA-binding domain"/>
    <property type="match status" value="1"/>
</dbReference>
<dbReference type="AlphaFoldDB" id="A0A916XZZ8"/>
<evidence type="ECO:0000313" key="3">
    <source>
        <dbReference type="EMBL" id="GGD24711.1"/>
    </source>
</evidence>
<reference evidence="3" key="1">
    <citation type="journal article" date="2014" name="Int. J. Syst. Evol. Microbiol.">
        <title>Complete genome sequence of Corynebacterium casei LMG S-19264T (=DSM 44701T), isolated from a smear-ripened cheese.</title>
        <authorList>
            <consortium name="US DOE Joint Genome Institute (JGI-PGF)"/>
            <person name="Walter F."/>
            <person name="Albersmeier A."/>
            <person name="Kalinowski J."/>
            <person name="Ruckert C."/>
        </authorList>
    </citation>
    <scope>NUCLEOTIDE SEQUENCE</scope>
    <source>
        <strain evidence="3">CGMCC 1.15152</strain>
    </source>
</reference>
<keyword evidence="4" id="KW-1185">Reference proteome</keyword>
<dbReference type="GO" id="GO:0006950">
    <property type="term" value="P:response to stress"/>
    <property type="evidence" value="ECO:0007669"/>
    <property type="project" value="TreeGrafter"/>
</dbReference>
<organism evidence="3 4">
    <name type="scientific">Microbacterium faecale</name>
    <dbReference type="NCBI Taxonomy" id="1804630"/>
    <lineage>
        <taxon>Bacteria</taxon>
        <taxon>Bacillati</taxon>
        <taxon>Actinomycetota</taxon>
        <taxon>Actinomycetes</taxon>
        <taxon>Micrococcales</taxon>
        <taxon>Microbacteriaceae</taxon>
        <taxon>Microbacterium</taxon>
    </lineage>
</organism>
<dbReference type="Pfam" id="PF01047">
    <property type="entry name" value="MarR"/>
    <property type="match status" value="1"/>
</dbReference>
<dbReference type="PROSITE" id="PS50995">
    <property type="entry name" value="HTH_MARR_2"/>
    <property type="match status" value="1"/>
</dbReference>
<dbReference type="RefSeq" id="WP_188710357.1">
    <property type="nucleotide sequence ID" value="NZ_BMHO01000001.1"/>
</dbReference>
<dbReference type="SUPFAM" id="SSF46785">
    <property type="entry name" value="Winged helix' DNA-binding domain"/>
    <property type="match status" value="1"/>
</dbReference>
<evidence type="ECO:0000259" key="2">
    <source>
        <dbReference type="PROSITE" id="PS50995"/>
    </source>
</evidence>
<evidence type="ECO:0000256" key="1">
    <source>
        <dbReference type="SAM" id="MobiDB-lite"/>
    </source>
</evidence>
<dbReference type="PANTHER" id="PTHR33164:SF57">
    <property type="entry name" value="MARR-FAMILY TRANSCRIPTIONAL REGULATOR"/>
    <property type="match status" value="1"/>
</dbReference>
<name>A0A916XZZ8_9MICO</name>
<comment type="caution">
    <text evidence="3">The sequence shown here is derived from an EMBL/GenBank/DDBJ whole genome shotgun (WGS) entry which is preliminary data.</text>
</comment>
<gene>
    <name evidence="3" type="ORF">GCM10010915_00800</name>
</gene>
<dbReference type="SMART" id="SM00347">
    <property type="entry name" value="HTH_MARR"/>
    <property type="match status" value="1"/>
</dbReference>
<feature type="domain" description="HTH marR-type" evidence="2">
    <location>
        <begin position="35"/>
        <end position="168"/>
    </location>
</feature>
<dbReference type="PANTHER" id="PTHR33164">
    <property type="entry name" value="TRANSCRIPTIONAL REGULATOR, MARR FAMILY"/>
    <property type="match status" value="1"/>
</dbReference>
<dbReference type="InterPro" id="IPR000835">
    <property type="entry name" value="HTH_MarR-typ"/>
</dbReference>
<dbReference type="Proteomes" id="UP000633205">
    <property type="component" value="Unassembled WGS sequence"/>
</dbReference>
<accession>A0A916XZZ8</accession>
<feature type="region of interest" description="Disordered" evidence="1">
    <location>
        <begin position="170"/>
        <end position="201"/>
    </location>
</feature>
<proteinExistence type="predicted"/>
<sequence length="201" mass="22311">MTVESADSRSSDAAHYDELTRAAALGIDGDADLAAMDFGLTIVRAGNRLQQDLEQQVHRPAGMTWAAFRVLFTIRSVGRISPMKLAHLSNTSAASISSVIKTLDNYGMITRTADESDGRAVLLALTPEGERAVAELFTRNNTRVAQWAERYTPKERAEIARLLRRVLHESSPPALSPEERREPIRQRVRRSRQKGGSTEKK</sequence>
<dbReference type="InterPro" id="IPR039422">
    <property type="entry name" value="MarR/SlyA-like"/>
</dbReference>
<reference evidence="3" key="2">
    <citation type="submission" date="2020-09" db="EMBL/GenBank/DDBJ databases">
        <authorList>
            <person name="Sun Q."/>
            <person name="Zhou Y."/>
        </authorList>
    </citation>
    <scope>NUCLEOTIDE SEQUENCE</scope>
    <source>
        <strain evidence="3">CGMCC 1.15152</strain>
    </source>
</reference>
<protein>
    <submittedName>
        <fullName evidence="3">HTH-type transcriptional regulator MarR</fullName>
    </submittedName>
</protein>
<evidence type="ECO:0000313" key="4">
    <source>
        <dbReference type="Proteomes" id="UP000633205"/>
    </source>
</evidence>
<dbReference type="GO" id="GO:0003700">
    <property type="term" value="F:DNA-binding transcription factor activity"/>
    <property type="evidence" value="ECO:0007669"/>
    <property type="project" value="InterPro"/>
</dbReference>
<dbReference type="PRINTS" id="PR00598">
    <property type="entry name" value="HTHMARR"/>
</dbReference>
<dbReference type="EMBL" id="BMHO01000001">
    <property type="protein sequence ID" value="GGD24711.1"/>
    <property type="molecule type" value="Genomic_DNA"/>
</dbReference>
<dbReference type="InterPro" id="IPR036390">
    <property type="entry name" value="WH_DNA-bd_sf"/>
</dbReference>
<dbReference type="InterPro" id="IPR036388">
    <property type="entry name" value="WH-like_DNA-bd_sf"/>
</dbReference>